<dbReference type="OrthoDB" id="10402034at2759"/>
<organism evidence="2 3">
    <name type="scientific">Hymenoscyphus albidus</name>
    <dbReference type="NCBI Taxonomy" id="595503"/>
    <lineage>
        <taxon>Eukaryota</taxon>
        <taxon>Fungi</taxon>
        <taxon>Dikarya</taxon>
        <taxon>Ascomycota</taxon>
        <taxon>Pezizomycotina</taxon>
        <taxon>Leotiomycetes</taxon>
        <taxon>Helotiales</taxon>
        <taxon>Helotiaceae</taxon>
        <taxon>Hymenoscyphus</taxon>
    </lineage>
</organism>
<proteinExistence type="predicted"/>
<accession>A0A9N9LI46</accession>
<keyword evidence="3" id="KW-1185">Reference proteome</keyword>
<evidence type="ECO:0000313" key="2">
    <source>
        <dbReference type="EMBL" id="CAG8971961.1"/>
    </source>
</evidence>
<evidence type="ECO:0000256" key="1">
    <source>
        <dbReference type="SAM" id="MobiDB-lite"/>
    </source>
</evidence>
<reference evidence="2" key="1">
    <citation type="submission" date="2021-07" db="EMBL/GenBank/DDBJ databases">
        <authorList>
            <person name="Durling M."/>
        </authorList>
    </citation>
    <scope>NUCLEOTIDE SEQUENCE</scope>
</reference>
<comment type="caution">
    <text evidence="2">The sequence shown here is derived from an EMBL/GenBank/DDBJ whole genome shotgun (WGS) entry which is preliminary data.</text>
</comment>
<dbReference type="EMBL" id="CAJVRM010000031">
    <property type="protein sequence ID" value="CAG8971961.1"/>
    <property type="molecule type" value="Genomic_DNA"/>
</dbReference>
<name>A0A9N9LI46_9HELO</name>
<gene>
    <name evidence="2" type="ORF">HYALB_00003297</name>
</gene>
<sequence>MGSQNGRLCIEEVADVSEYSAAGPFAGRTPEWPTLTNFALGLQLNSTSTFGQFCLSQNALPSHLSDGSCFVLRRHLNSLLFVQHNMQPEKSMRMWAAKISLKPQRVSSIIAIPKSFFVCPSFVDCLILLIVPEFLSEYRSRYIKSLLRDNMDEKAYQQYNQYMHFNAMYGIEPGDFDAMDFILTDMEESRQGDSASFREDGRPETNGDTNANVGSSGGTQHGELLPVEKSGLHINEVQRGCLLDNGFFGSLHHFASSYGFNLENEHGQRRVK</sequence>
<dbReference type="Proteomes" id="UP000701801">
    <property type="component" value="Unassembled WGS sequence"/>
</dbReference>
<feature type="region of interest" description="Disordered" evidence="1">
    <location>
        <begin position="192"/>
        <end position="222"/>
    </location>
</feature>
<feature type="compositionally biased region" description="Basic and acidic residues" evidence="1">
    <location>
        <begin position="192"/>
        <end position="205"/>
    </location>
</feature>
<evidence type="ECO:0000313" key="3">
    <source>
        <dbReference type="Proteomes" id="UP000701801"/>
    </source>
</evidence>
<dbReference type="AlphaFoldDB" id="A0A9N9LI46"/>
<protein>
    <submittedName>
        <fullName evidence="2">Uncharacterized protein</fullName>
    </submittedName>
</protein>